<protein>
    <submittedName>
        <fullName evidence="1">Uncharacterized protein</fullName>
    </submittedName>
</protein>
<dbReference type="Proteomes" id="UP000807159">
    <property type="component" value="Chromosome 6"/>
</dbReference>
<evidence type="ECO:0000313" key="1">
    <source>
        <dbReference type="EMBL" id="KAH8506091.1"/>
    </source>
</evidence>
<feature type="non-terminal residue" evidence="1">
    <location>
        <position position="58"/>
    </location>
</feature>
<reference evidence="1" key="1">
    <citation type="journal article" date="2021" name="J. Hered.">
        <title>Genome Assembly of Salicaceae Populus deltoides (Eastern Cottonwood) I-69 Based on Nanopore Sequencing and Hi-C Technologies.</title>
        <authorList>
            <person name="Bai S."/>
            <person name="Wu H."/>
            <person name="Zhang J."/>
            <person name="Pan Z."/>
            <person name="Zhao W."/>
            <person name="Li Z."/>
            <person name="Tong C."/>
        </authorList>
    </citation>
    <scope>NUCLEOTIDE SEQUENCE</scope>
    <source>
        <tissue evidence="1">Leaf</tissue>
    </source>
</reference>
<organism evidence="1 2">
    <name type="scientific">Populus deltoides</name>
    <name type="common">Eastern poplar</name>
    <name type="synonym">Eastern cottonwood</name>
    <dbReference type="NCBI Taxonomy" id="3696"/>
    <lineage>
        <taxon>Eukaryota</taxon>
        <taxon>Viridiplantae</taxon>
        <taxon>Streptophyta</taxon>
        <taxon>Embryophyta</taxon>
        <taxon>Tracheophyta</taxon>
        <taxon>Spermatophyta</taxon>
        <taxon>Magnoliopsida</taxon>
        <taxon>eudicotyledons</taxon>
        <taxon>Gunneridae</taxon>
        <taxon>Pentapetalae</taxon>
        <taxon>rosids</taxon>
        <taxon>fabids</taxon>
        <taxon>Malpighiales</taxon>
        <taxon>Salicaceae</taxon>
        <taxon>Saliceae</taxon>
        <taxon>Populus</taxon>
    </lineage>
</organism>
<gene>
    <name evidence="1" type="ORF">H0E87_013068</name>
</gene>
<name>A0A8T2YLZ5_POPDE</name>
<keyword evidence="2" id="KW-1185">Reference proteome</keyword>
<dbReference type="AlphaFoldDB" id="A0A8T2YLZ5"/>
<accession>A0A8T2YLZ5</accession>
<dbReference type="EMBL" id="JACEGQ020000006">
    <property type="protein sequence ID" value="KAH8506091.1"/>
    <property type="molecule type" value="Genomic_DNA"/>
</dbReference>
<evidence type="ECO:0000313" key="2">
    <source>
        <dbReference type="Proteomes" id="UP000807159"/>
    </source>
</evidence>
<proteinExistence type="predicted"/>
<dbReference type="Gene3D" id="1.10.510.10">
    <property type="entry name" value="Transferase(Phosphotransferase) domain 1"/>
    <property type="match status" value="1"/>
</dbReference>
<sequence length="58" mass="6313">MEVIDPVLKEGASKLELETMKALGSLAAACLHDKRQNRPSMKEVADEIEYIISIAAGK</sequence>
<comment type="caution">
    <text evidence="1">The sequence shown here is derived from an EMBL/GenBank/DDBJ whole genome shotgun (WGS) entry which is preliminary data.</text>
</comment>